<evidence type="ECO:0000313" key="3">
    <source>
        <dbReference type="Proteomes" id="UP000184330"/>
    </source>
</evidence>
<sequence length="125" mass="13165">MSTVVGVGAVNLAHKDGYADIPIDKEANSSPVLRVGNVNGHEEFADLLASDEANTTTTSIEVNSGHHEDPASVTMDNEANTNPASMPENGNADEIPQTLPRTELEPIEAQPVIPEPPPADFPQGE</sequence>
<dbReference type="AlphaFoldDB" id="A0A1L7XTS1"/>
<keyword evidence="3" id="KW-1185">Reference proteome</keyword>
<feature type="region of interest" description="Disordered" evidence="1">
    <location>
        <begin position="49"/>
        <end position="125"/>
    </location>
</feature>
<dbReference type="EMBL" id="FJOG01000055">
    <property type="protein sequence ID" value="CZR68441.1"/>
    <property type="molecule type" value="Genomic_DNA"/>
</dbReference>
<feature type="compositionally biased region" description="Polar residues" evidence="1">
    <location>
        <begin position="52"/>
        <end position="62"/>
    </location>
</feature>
<organism evidence="2 3">
    <name type="scientific">Phialocephala subalpina</name>
    <dbReference type="NCBI Taxonomy" id="576137"/>
    <lineage>
        <taxon>Eukaryota</taxon>
        <taxon>Fungi</taxon>
        <taxon>Dikarya</taxon>
        <taxon>Ascomycota</taxon>
        <taxon>Pezizomycotina</taxon>
        <taxon>Leotiomycetes</taxon>
        <taxon>Helotiales</taxon>
        <taxon>Mollisiaceae</taxon>
        <taxon>Phialocephala</taxon>
        <taxon>Phialocephala fortinii species complex</taxon>
    </lineage>
</organism>
<feature type="compositionally biased region" description="Pro residues" evidence="1">
    <location>
        <begin position="113"/>
        <end position="125"/>
    </location>
</feature>
<protein>
    <submittedName>
        <fullName evidence="2">Uncharacterized protein</fullName>
    </submittedName>
</protein>
<reference evidence="2 3" key="1">
    <citation type="submission" date="2016-03" db="EMBL/GenBank/DDBJ databases">
        <authorList>
            <person name="Ploux O."/>
        </authorList>
    </citation>
    <scope>NUCLEOTIDE SEQUENCE [LARGE SCALE GENOMIC DNA]</scope>
    <source>
        <strain evidence="2 3">UAMH 11012</strain>
    </source>
</reference>
<accession>A0A1L7XTS1</accession>
<proteinExistence type="predicted"/>
<evidence type="ECO:0000256" key="1">
    <source>
        <dbReference type="SAM" id="MobiDB-lite"/>
    </source>
</evidence>
<feature type="compositionally biased region" description="Polar residues" evidence="1">
    <location>
        <begin position="74"/>
        <end position="84"/>
    </location>
</feature>
<dbReference type="Proteomes" id="UP000184330">
    <property type="component" value="Unassembled WGS sequence"/>
</dbReference>
<gene>
    <name evidence="2" type="ORF">PAC_18340</name>
</gene>
<evidence type="ECO:0000313" key="2">
    <source>
        <dbReference type="EMBL" id="CZR68441.1"/>
    </source>
</evidence>
<name>A0A1L7XTS1_9HELO</name>